<gene>
    <name evidence="11" type="primary">rnfE_1</name>
    <name evidence="9" type="synonym">rnfE</name>
    <name evidence="11" type="ORF">GCM10007916_30560</name>
</gene>
<keyword evidence="12" id="KW-1185">Reference proteome</keyword>
<evidence type="ECO:0000256" key="8">
    <source>
        <dbReference type="ARBA" id="ARBA00023136"/>
    </source>
</evidence>
<evidence type="ECO:0000313" key="11">
    <source>
        <dbReference type="EMBL" id="GLS91986.1"/>
    </source>
</evidence>
<name>A0ABQ6E3S2_9GAMM</name>
<dbReference type="PANTHER" id="PTHR30586:SF0">
    <property type="entry name" value="ION-TRANSLOCATING OXIDOREDUCTASE COMPLEX SUBUNIT E"/>
    <property type="match status" value="1"/>
</dbReference>
<sequence>MTSETAQAPQDSDQNNEQNNAPIEDKKAIYRELTWQGLWKNNPGIVQLLGLCPLLAVTNTVTNALGLAIATLFVLVGSNTLVSLIRHHVPKAIRIPIFVMIIASLVTCVQLLMNAFTYELYLSLGIFIPLIVTNCIIIGRAEAFASKNNVKHAAFDGLMMGVGFSGVLLALGAIREILAQGTLFDGVETLLGDWASGLTITLYHTDTSFLLAALPPGAFIVMGLIIAFKNAIDHRLDNKK</sequence>
<protein>
    <recommendedName>
        <fullName evidence="9">Ion-translocating oxidoreductase complex subunit E</fullName>
        <ecNumber evidence="9">7.-.-.-</ecNumber>
    </recommendedName>
    <alternativeName>
        <fullName evidence="9">Rnf electron transport complex subunit E</fullName>
    </alternativeName>
</protein>
<evidence type="ECO:0000256" key="9">
    <source>
        <dbReference type="HAMAP-Rule" id="MF_00478"/>
    </source>
</evidence>
<evidence type="ECO:0000256" key="3">
    <source>
        <dbReference type="ARBA" id="ARBA00022519"/>
    </source>
</evidence>
<feature type="region of interest" description="Disordered" evidence="10">
    <location>
        <begin position="1"/>
        <end position="21"/>
    </location>
</feature>
<dbReference type="InterPro" id="IPR010968">
    <property type="entry name" value="RnfE"/>
</dbReference>
<dbReference type="Proteomes" id="UP001157353">
    <property type="component" value="Unassembled WGS sequence"/>
</dbReference>
<dbReference type="NCBIfam" id="NF009070">
    <property type="entry name" value="PRK12405.1"/>
    <property type="match status" value="1"/>
</dbReference>
<evidence type="ECO:0000256" key="6">
    <source>
        <dbReference type="ARBA" id="ARBA00022982"/>
    </source>
</evidence>
<dbReference type="HAMAP" id="MF_00478">
    <property type="entry name" value="RsxE_RnfE"/>
    <property type="match status" value="1"/>
</dbReference>
<dbReference type="InterPro" id="IPR003667">
    <property type="entry name" value="NqrDE/RnfAE"/>
</dbReference>
<feature type="transmembrane region" description="Helical" evidence="9">
    <location>
        <begin position="122"/>
        <end position="141"/>
    </location>
</feature>
<comment type="subcellular location">
    <subcellularLocation>
        <location evidence="9">Cell inner membrane</location>
        <topology evidence="9">Multi-pass membrane protein</topology>
    </subcellularLocation>
    <subcellularLocation>
        <location evidence="1">Endomembrane system</location>
        <topology evidence="1">Multi-pass membrane protein</topology>
    </subcellularLocation>
</comment>
<dbReference type="PIRSF" id="PIRSF006102">
    <property type="entry name" value="NQR_DE"/>
    <property type="match status" value="1"/>
</dbReference>
<evidence type="ECO:0000256" key="4">
    <source>
        <dbReference type="ARBA" id="ARBA00022692"/>
    </source>
</evidence>
<accession>A0ABQ6E3S2</accession>
<keyword evidence="3 9" id="KW-0997">Cell inner membrane</keyword>
<evidence type="ECO:0000313" key="12">
    <source>
        <dbReference type="Proteomes" id="UP001157353"/>
    </source>
</evidence>
<proteinExistence type="inferred from homology"/>
<dbReference type="EMBL" id="BSPQ01000016">
    <property type="protein sequence ID" value="GLS91986.1"/>
    <property type="molecule type" value="Genomic_DNA"/>
</dbReference>
<reference evidence="12" key="1">
    <citation type="journal article" date="2019" name="Int. J. Syst. Evol. Microbiol.">
        <title>The Global Catalogue of Microorganisms (GCM) 10K type strain sequencing project: providing services to taxonomists for standard genome sequencing and annotation.</title>
        <authorList>
            <consortium name="The Broad Institute Genomics Platform"/>
            <consortium name="The Broad Institute Genome Sequencing Center for Infectious Disease"/>
            <person name="Wu L."/>
            <person name="Ma J."/>
        </authorList>
    </citation>
    <scope>NUCLEOTIDE SEQUENCE [LARGE SCALE GENOMIC DNA]</scope>
    <source>
        <strain evidence="12">NBRC 103166</strain>
    </source>
</reference>
<feature type="transmembrane region" description="Helical" evidence="9">
    <location>
        <begin position="209"/>
        <end position="232"/>
    </location>
</feature>
<comment type="subunit">
    <text evidence="9">The complex is composed of six subunits: RnfA, RnfB, RnfC, RnfD, RnfE and RnfG.</text>
</comment>
<dbReference type="Pfam" id="PF02508">
    <property type="entry name" value="Rnf-Nqr"/>
    <property type="match status" value="1"/>
</dbReference>
<dbReference type="EC" id="7.-.-.-" evidence="9"/>
<feature type="transmembrane region" description="Helical" evidence="9">
    <location>
        <begin position="153"/>
        <end position="174"/>
    </location>
</feature>
<keyword evidence="5 9" id="KW-1278">Translocase</keyword>
<dbReference type="NCBIfam" id="TIGR01948">
    <property type="entry name" value="rnfE"/>
    <property type="match status" value="1"/>
</dbReference>
<dbReference type="RefSeq" id="WP_284205078.1">
    <property type="nucleotide sequence ID" value="NZ_BSPQ01000016.1"/>
</dbReference>
<keyword evidence="4 9" id="KW-0812">Transmembrane</keyword>
<keyword evidence="6 9" id="KW-0249">Electron transport</keyword>
<keyword evidence="2 9" id="KW-0813">Transport</keyword>
<keyword evidence="8 9" id="KW-0472">Membrane</keyword>
<evidence type="ECO:0000256" key="10">
    <source>
        <dbReference type="SAM" id="MobiDB-lite"/>
    </source>
</evidence>
<comment type="function">
    <text evidence="9">Part of a membrane-bound complex that couples electron transfer with translocation of ions across the membrane.</text>
</comment>
<comment type="similarity">
    <text evidence="9">Belongs to the NqrDE/RnfAE family.</text>
</comment>
<feature type="transmembrane region" description="Helical" evidence="9">
    <location>
        <begin position="64"/>
        <end position="85"/>
    </location>
</feature>
<evidence type="ECO:0000256" key="5">
    <source>
        <dbReference type="ARBA" id="ARBA00022967"/>
    </source>
</evidence>
<feature type="transmembrane region" description="Helical" evidence="9">
    <location>
        <begin position="97"/>
        <end position="116"/>
    </location>
</feature>
<organism evidence="11 12">
    <name type="scientific">Psychromonas marina</name>
    <dbReference type="NCBI Taxonomy" id="88364"/>
    <lineage>
        <taxon>Bacteria</taxon>
        <taxon>Pseudomonadati</taxon>
        <taxon>Pseudomonadota</taxon>
        <taxon>Gammaproteobacteria</taxon>
        <taxon>Alteromonadales</taxon>
        <taxon>Psychromonadaceae</taxon>
        <taxon>Psychromonas</taxon>
    </lineage>
</organism>
<evidence type="ECO:0000256" key="7">
    <source>
        <dbReference type="ARBA" id="ARBA00022989"/>
    </source>
</evidence>
<evidence type="ECO:0000256" key="2">
    <source>
        <dbReference type="ARBA" id="ARBA00022448"/>
    </source>
</evidence>
<keyword evidence="9" id="KW-1003">Cell membrane</keyword>
<comment type="caution">
    <text evidence="11">The sequence shown here is derived from an EMBL/GenBank/DDBJ whole genome shotgun (WGS) entry which is preliminary data.</text>
</comment>
<keyword evidence="7 9" id="KW-1133">Transmembrane helix</keyword>
<dbReference type="PANTHER" id="PTHR30586">
    <property type="entry name" value="ELECTRON TRANSPORT COMPLEX PROTEIN RNFE"/>
    <property type="match status" value="1"/>
</dbReference>
<evidence type="ECO:0000256" key="1">
    <source>
        <dbReference type="ARBA" id="ARBA00004127"/>
    </source>
</evidence>